<evidence type="ECO:0000313" key="3">
    <source>
        <dbReference type="Proteomes" id="UP000011693"/>
    </source>
</evidence>
<evidence type="ECO:0000256" key="1">
    <source>
        <dbReference type="SAM" id="MobiDB-lite"/>
    </source>
</evidence>
<dbReference type="InterPro" id="IPR011048">
    <property type="entry name" value="Haem_d1_sf"/>
</dbReference>
<dbReference type="Proteomes" id="UP000011693">
    <property type="component" value="Unassembled WGS sequence"/>
</dbReference>
<evidence type="ECO:0000313" key="2">
    <source>
        <dbReference type="EMBL" id="ELY96687.1"/>
    </source>
</evidence>
<dbReference type="InterPro" id="IPR015943">
    <property type="entry name" value="WD40/YVTN_repeat-like_dom_sf"/>
</dbReference>
<name>M0AFN5_9EURY</name>
<dbReference type="PANTHER" id="PTHR47197">
    <property type="entry name" value="PROTEIN NIRF"/>
    <property type="match status" value="1"/>
</dbReference>
<dbReference type="InterPro" id="IPR051200">
    <property type="entry name" value="Host-pathogen_enzymatic-act"/>
</dbReference>
<feature type="region of interest" description="Disordered" evidence="1">
    <location>
        <begin position="12"/>
        <end position="43"/>
    </location>
</feature>
<dbReference type="STRING" id="1227492.C482_14971"/>
<sequence>MGGGFVVALAGCLSDDDENGGENGDETGNGDENGDANGDGSEGLAYAFAPNQIAIIDPAEGEVVDEITDGIEDNEWGDPQLTHDYSQIFALEGSRNQVLVIDTESREVVSEVDIGPGATHIYHPSDDEIWAHADDEGRFYVIDTESHEVIETVTAGLDNEGHGKLLYHEDFGSMGYATNVNDPVAHVIDLDDYDRPDSIELGEEGGTHYKAYGPQNGLAYFEYGDVTAVVDTETDEVVDELDVSGGMYLTPDEELMGVLDGDLIRFLDVTNEDSEEVGSVEIDGGPDALRYYEADGTLYGFTANTMTDEAVVINVDEFEEVTRLDAGAIERPEDAHHLHRSGVAGDEFFFTPAEADGTVAVIDMAEQELITQVDVEDGVDTVQYIGDTGTGYTGGIR</sequence>
<organism evidence="2 3">
    <name type="scientific">Natrialba chahannaoensis JCM 10990</name>
    <dbReference type="NCBI Taxonomy" id="1227492"/>
    <lineage>
        <taxon>Archaea</taxon>
        <taxon>Methanobacteriati</taxon>
        <taxon>Methanobacteriota</taxon>
        <taxon>Stenosarchaea group</taxon>
        <taxon>Halobacteria</taxon>
        <taxon>Halobacteriales</taxon>
        <taxon>Natrialbaceae</taxon>
        <taxon>Natrialba</taxon>
    </lineage>
</organism>
<keyword evidence="3" id="KW-1185">Reference proteome</keyword>
<dbReference type="Gene3D" id="2.130.10.10">
    <property type="entry name" value="YVTN repeat-like/Quinoprotein amine dehydrogenase"/>
    <property type="match status" value="2"/>
</dbReference>
<dbReference type="AlphaFoldDB" id="M0AFN5"/>
<reference evidence="2 3" key="1">
    <citation type="journal article" date="2014" name="PLoS Genet.">
        <title>Phylogenetically driven sequencing of extremely halophilic archaea reveals strategies for static and dynamic osmo-response.</title>
        <authorList>
            <person name="Becker E.A."/>
            <person name="Seitzer P.M."/>
            <person name="Tritt A."/>
            <person name="Larsen D."/>
            <person name="Krusor M."/>
            <person name="Yao A.I."/>
            <person name="Wu D."/>
            <person name="Madern D."/>
            <person name="Eisen J.A."/>
            <person name="Darling A.E."/>
            <person name="Facciotti M.T."/>
        </authorList>
    </citation>
    <scope>NUCLEOTIDE SEQUENCE [LARGE SCALE GENOMIC DNA]</scope>
    <source>
        <strain evidence="2 3">JCM 10990</strain>
    </source>
</reference>
<protein>
    <submittedName>
        <fullName evidence="2">Uncharacterized protein</fullName>
    </submittedName>
</protein>
<gene>
    <name evidence="2" type="ORF">C482_14971</name>
</gene>
<accession>M0AFN5</accession>
<comment type="caution">
    <text evidence="2">The sequence shown here is derived from an EMBL/GenBank/DDBJ whole genome shotgun (WGS) entry which is preliminary data.</text>
</comment>
<dbReference type="EMBL" id="AOIN01000080">
    <property type="protein sequence ID" value="ELY96687.1"/>
    <property type="molecule type" value="Genomic_DNA"/>
</dbReference>
<dbReference type="SUPFAM" id="SSF51004">
    <property type="entry name" value="C-terminal (heme d1) domain of cytochrome cd1-nitrite reductase"/>
    <property type="match status" value="1"/>
</dbReference>
<feature type="compositionally biased region" description="Acidic residues" evidence="1">
    <location>
        <begin position="14"/>
        <end position="34"/>
    </location>
</feature>
<proteinExistence type="predicted"/>
<dbReference type="PATRIC" id="fig|1227492.4.peg.2969"/>
<dbReference type="PANTHER" id="PTHR47197:SF3">
    <property type="entry name" value="DIHYDRO-HEME D1 DEHYDROGENASE"/>
    <property type="match status" value="1"/>
</dbReference>